<sequence>MCIRPRIGQEHFGERIWARCERHPGPVQGGPLRLSSASPPALDTIKLSFDRPKLKHESDQVIMESAFQESSGPPCRRSPSNNSFCFSHLRRGIP</sequence>
<proteinExistence type="predicted"/>
<reference evidence="1" key="1">
    <citation type="journal article" date="2020" name="Nat. Commun.">
        <title>Large-scale genome sequencing of mycorrhizal fungi provides insights into the early evolution of symbiotic traits.</title>
        <authorList>
            <person name="Miyauchi S."/>
            <person name="Kiss E."/>
            <person name="Kuo A."/>
            <person name="Drula E."/>
            <person name="Kohler A."/>
            <person name="Sanchez-Garcia M."/>
            <person name="Morin E."/>
            <person name="Andreopoulos B."/>
            <person name="Barry K.W."/>
            <person name="Bonito G."/>
            <person name="Buee M."/>
            <person name="Carver A."/>
            <person name="Chen C."/>
            <person name="Cichocki N."/>
            <person name="Clum A."/>
            <person name="Culley D."/>
            <person name="Crous P.W."/>
            <person name="Fauchery L."/>
            <person name="Girlanda M."/>
            <person name="Hayes R.D."/>
            <person name="Keri Z."/>
            <person name="LaButti K."/>
            <person name="Lipzen A."/>
            <person name="Lombard V."/>
            <person name="Magnuson J."/>
            <person name="Maillard F."/>
            <person name="Murat C."/>
            <person name="Nolan M."/>
            <person name="Ohm R.A."/>
            <person name="Pangilinan J."/>
            <person name="Pereira M.F."/>
            <person name="Perotto S."/>
            <person name="Peter M."/>
            <person name="Pfister S."/>
            <person name="Riley R."/>
            <person name="Sitrit Y."/>
            <person name="Stielow J.B."/>
            <person name="Szollosi G."/>
            <person name="Zifcakova L."/>
            <person name="Stursova M."/>
            <person name="Spatafora J.W."/>
            <person name="Tedersoo L."/>
            <person name="Vaario L.M."/>
            <person name="Yamada A."/>
            <person name="Yan M."/>
            <person name="Wang P."/>
            <person name="Xu J."/>
            <person name="Bruns T."/>
            <person name="Baldrian P."/>
            <person name="Vilgalys R."/>
            <person name="Dunand C."/>
            <person name="Henrissat B."/>
            <person name="Grigoriev I.V."/>
            <person name="Hibbett D."/>
            <person name="Nagy L.G."/>
            <person name="Martin F.M."/>
        </authorList>
    </citation>
    <scope>NUCLEOTIDE SEQUENCE</scope>
    <source>
        <strain evidence="1">UP504</strain>
    </source>
</reference>
<gene>
    <name evidence="1" type="ORF">BS47DRAFT_1128224</name>
</gene>
<evidence type="ECO:0000313" key="2">
    <source>
        <dbReference type="Proteomes" id="UP000886523"/>
    </source>
</evidence>
<protein>
    <submittedName>
        <fullName evidence="1">Uncharacterized protein</fullName>
    </submittedName>
</protein>
<accession>A0A9P6AU32</accession>
<name>A0A9P6AU32_9AGAM</name>
<evidence type="ECO:0000313" key="1">
    <source>
        <dbReference type="EMBL" id="KAF9511977.1"/>
    </source>
</evidence>
<dbReference type="Proteomes" id="UP000886523">
    <property type="component" value="Unassembled WGS sequence"/>
</dbReference>
<comment type="caution">
    <text evidence="1">The sequence shown here is derived from an EMBL/GenBank/DDBJ whole genome shotgun (WGS) entry which is preliminary data.</text>
</comment>
<keyword evidence="2" id="KW-1185">Reference proteome</keyword>
<organism evidence="1 2">
    <name type="scientific">Hydnum rufescens UP504</name>
    <dbReference type="NCBI Taxonomy" id="1448309"/>
    <lineage>
        <taxon>Eukaryota</taxon>
        <taxon>Fungi</taxon>
        <taxon>Dikarya</taxon>
        <taxon>Basidiomycota</taxon>
        <taxon>Agaricomycotina</taxon>
        <taxon>Agaricomycetes</taxon>
        <taxon>Cantharellales</taxon>
        <taxon>Hydnaceae</taxon>
        <taxon>Hydnum</taxon>
    </lineage>
</organism>
<dbReference type="EMBL" id="MU128993">
    <property type="protein sequence ID" value="KAF9511977.1"/>
    <property type="molecule type" value="Genomic_DNA"/>
</dbReference>
<dbReference type="AlphaFoldDB" id="A0A9P6AU32"/>
<dbReference type="OrthoDB" id="10518124at2759"/>